<dbReference type="GO" id="GO:0031380">
    <property type="term" value="C:nuclear RNA-directed RNA polymerase complex"/>
    <property type="evidence" value="ECO:0007669"/>
    <property type="project" value="TreeGrafter"/>
</dbReference>
<gene>
    <name evidence="13" type="ORF">N0V83_007054</name>
</gene>
<dbReference type="InterPro" id="IPR041679">
    <property type="entry name" value="DNA2/NAM7-like_C"/>
</dbReference>
<dbReference type="GO" id="GO:0008270">
    <property type="term" value="F:zinc ion binding"/>
    <property type="evidence" value="ECO:0007669"/>
    <property type="project" value="UniProtKB-KW"/>
</dbReference>
<dbReference type="SUPFAM" id="SSF52540">
    <property type="entry name" value="P-loop containing nucleoside triphosphate hydrolases"/>
    <property type="match status" value="1"/>
</dbReference>
<dbReference type="Pfam" id="PF13086">
    <property type="entry name" value="AAA_11"/>
    <property type="match status" value="1"/>
</dbReference>
<dbReference type="OrthoDB" id="2423195at2759"/>
<dbReference type="InterPro" id="IPR047187">
    <property type="entry name" value="SF1_C_Upf1"/>
</dbReference>
<keyword evidence="9" id="KW-0175">Coiled coil</keyword>
<dbReference type="Pfam" id="PF20173">
    <property type="entry name" value="ZnF_RZ-type"/>
    <property type="match status" value="1"/>
</dbReference>
<evidence type="ECO:0000313" key="14">
    <source>
        <dbReference type="Proteomes" id="UP001140560"/>
    </source>
</evidence>
<keyword evidence="5" id="KW-0347">Helicase</keyword>
<dbReference type="InterPro" id="IPR045055">
    <property type="entry name" value="DNA2/NAM7-like"/>
</dbReference>
<evidence type="ECO:0000256" key="5">
    <source>
        <dbReference type="ARBA" id="ARBA00022806"/>
    </source>
</evidence>
<reference evidence="13" key="1">
    <citation type="submission" date="2022-10" db="EMBL/GenBank/DDBJ databases">
        <title>Tapping the CABI collections for fungal endophytes: first genome assemblies for Collariella, Neodidymelliopsis, Ascochyta clinopodiicola, Didymella pomorum, Didymosphaeria variabile, Neocosmospora piperis and Neocucurbitaria cava.</title>
        <authorList>
            <person name="Hill R."/>
        </authorList>
    </citation>
    <scope>NUCLEOTIDE SEQUENCE</scope>
    <source>
        <strain evidence="13">IMI 356814</strain>
    </source>
</reference>
<dbReference type="InterPro" id="IPR041677">
    <property type="entry name" value="DNA2/NAM7_AAA_11"/>
</dbReference>
<keyword evidence="5" id="KW-0547">Nucleotide-binding</keyword>
<evidence type="ECO:0000313" key="13">
    <source>
        <dbReference type="EMBL" id="KAJ4367471.1"/>
    </source>
</evidence>
<evidence type="ECO:0000259" key="12">
    <source>
        <dbReference type="PROSITE" id="PS51981"/>
    </source>
</evidence>
<dbReference type="PROSITE" id="PS51981">
    <property type="entry name" value="ZF_RZ"/>
    <property type="match status" value="1"/>
</dbReference>
<comment type="caution">
    <text evidence="13">The sequence shown here is derived from an EMBL/GenBank/DDBJ whole genome shotgun (WGS) entry which is preliminary data.</text>
</comment>
<comment type="subcellular location">
    <subcellularLocation>
        <location evidence="1">Cytoplasm</location>
    </subcellularLocation>
</comment>
<dbReference type="GO" id="GO:0002376">
    <property type="term" value="P:immune system process"/>
    <property type="evidence" value="ECO:0007669"/>
    <property type="project" value="UniProtKB-KW"/>
</dbReference>
<dbReference type="Proteomes" id="UP001140560">
    <property type="component" value="Unassembled WGS sequence"/>
</dbReference>
<keyword evidence="4 8" id="KW-0863">Zinc-finger</keyword>
<feature type="domain" description="C3H1-type" evidence="11">
    <location>
        <begin position="26"/>
        <end position="53"/>
    </location>
</feature>
<feature type="domain" description="RZ-type" evidence="12">
    <location>
        <begin position="1756"/>
        <end position="1831"/>
    </location>
</feature>
<dbReference type="InterPro" id="IPR027417">
    <property type="entry name" value="P-loop_NTPase"/>
</dbReference>
<name>A0A9W9CKW7_9PLEO</name>
<protein>
    <recommendedName>
        <fullName evidence="15">NFX1-type zinc finger-containing protein 1</fullName>
    </recommendedName>
</protein>
<proteinExistence type="predicted"/>
<evidence type="ECO:0008006" key="15">
    <source>
        <dbReference type="Google" id="ProtNLM"/>
    </source>
</evidence>
<accession>A0A9W9CKW7</accession>
<evidence type="ECO:0000256" key="6">
    <source>
        <dbReference type="ARBA" id="ARBA00022833"/>
    </source>
</evidence>
<keyword evidence="7" id="KW-0391">Immunity</keyword>
<keyword evidence="3 8" id="KW-0479">Metal-binding</keyword>
<feature type="compositionally biased region" description="Basic and acidic residues" evidence="10">
    <location>
        <begin position="1"/>
        <end position="10"/>
    </location>
</feature>
<evidence type="ECO:0000259" key="11">
    <source>
        <dbReference type="PROSITE" id="PS50103"/>
    </source>
</evidence>
<dbReference type="GO" id="GO:0031048">
    <property type="term" value="P:regulatory ncRNA-mediated heterochromatin formation"/>
    <property type="evidence" value="ECO:0007669"/>
    <property type="project" value="TreeGrafter"/>
</dbReference>
<dbReference type="PROSITE" id="PS50103">
    <property type="entry name" value="ZF_C3H1"/>
    <property type="match status" value="1"/>
</dbReference>
<evidence type="ECO:0000256" key="8">
    <source>
        <dbReference type="PROSITE-ProRule" id="PRU00723"/>
    </source>
</evidence>
<evidence type="ECO:0000256" key="1">
    <source>
        <dbReference type="ARBA" id="ARBA00004496"/>
    </source>
</evidence>
<feature type="zinc finger region" description="C3H1-type" evidence="8">
    <location>
        <begin position="26"/>
        <end position="53"/>
    </location>
</feature>
<dbReference type="PANTHER" id="PTHR10887">
    <property type="entry name" value="DNA2/NAM7 HELICASE FAMILY"/>
    <property type="match status" value="1"/>
</dbReference>
<keyword evidence="5" id="KW-0378">Hydrolase</keyword>
<evidence type="ECO:0000256" key="3">
    <source>
        <dbReference type="ARBA" id="ARBA00022723"/>
    </source>
</evidence>
<evidence type="ECO:0000256" key="2">
    <source>
        <dbReference type="ARBA" id="ARBA00022490"/>
    </source>
</evidence>
<evidence type="ECO:0000256" key="7">
    <source>
        <dbReference type="ARBA" id="ARBA00022859"/>
    </source>
</evidence>
<organism evidence="13 14">
    <name type="scientific">Neocucurbitaria cava</name>
    <dbReference type="NCBI Taxonomy" id="798079"/>
    <lineage>
        <taxon>Eukaryota</taxon>
        <taxon>Fungi</taxon>
        <taxon>Dikarya</taxon>
        <taxon>Ascomycota</taxon>
        <taxon>Pezizomycotina</taxon>
        <taxon>Dothideomycetes</taxon>
        <taxon>Pleosporomycetidae</taxon>
        <taxon>Pleosporales</taxon>
        <taxon>Pleosporineae</taxon>
        <taxon>Cucurbitariaceae</taxon>
        <taxon>Neocucurbitaria</taxon>
    </lineage>
</organism>
<dbReference type="InterPro" id="IPR046439">
    <property type="entry name" value="ZF_RZ_dom"/>
</dbReference>
<feature type="region of interest" description="Disordered" evidence="10">
    <location>
        <begin position="1"/>
        <end position="31"/>
    </location>
</feature>
<dbReference type="InterPro" id="IPR000571">
    <property type="entry name" value="Znf_CCCH"/>
</dbReference>
<feature type="compositionally biased region" description="Basic residues" evidence="10">
    <location>
        <begin position="11"/>
        <end position="21"/>
    </location>
</feature>
<evidence type="ECO:0000256" key="4">
    <source>
        <dbReference type="ARBA" id="ARBA00022771"/>
    </source>
</evidence>
<dbReference type="CDD" id="cd18808">
    <property type="entry name" value="SF1_C_Upf1"/>
    <property type="match status" value="1"/>
</dbReference>
<evidence type="ECO:0000256" key="9">
    <source>
        <dbReference type="SAM" id="Coils"/>
    </source>
</evidence>
<sequence>MAGRNGDRGRGRGQRGGRGRGARTQGPNPPICFKFRDTGACNRTDCSFSHDLSSTGTTRQTGQRRTTPARAKETEEQEAARTNYSNLKRLIGADYEPNDTYNMTRVWKGAVAILQEDDRDWKQQLPRDLDDSIAKCNGRAHIKAIVEKRATSSDSETFLEIVKDFLTVITHPSLLDCLAVDTYVGGIYNFISGVNGGRAISFFQHLCETLVAVKTKGVSSISEKMLEQSLIALSSALYEVLRRDQRARLNDRLDALVCSLESASEIFSGEMRSITSTVVNRDLAGIRSMIARAEGLVTEEGSQDFQQTDRFAAASAYPRDVVIPQDRHDNDKMDIAEITIFPTRDEIMSDAKDFLPSTDPDQPHFLTNPVERHIDTNFRLFRHDIFGDQKKALSGLMHAATEEPTVLRNPRIDLGEMRAHSYTNAHVSYVSFKTRHGLEVQMTFLQPPQVRKRSTLERYTWWEESRRLDAGSLLSFIWVQNSIVEHIFLTVTNKSTAIDDQYGLTNNDTMAWITTKLSTHNSRSMQLLLRANLHRLRGVLLEFPSTIPATFVPILDSLQSMQRLSRLPFHQWILPDQHGGPPEIRVYHDIPPPLYARQAGFTFPLRSIMKTKADSLVVEPTSSCDDDALIEEIMKSTELDRGQCKALIAALTREFVFIQGPPGTGKSYLGLQVMKILLDIRKKGDLGPIIVVCYTNHALDQFLEHIMKAGFRKVIRVGGQSKSDMLEGHNLRDITQTEGKTKPESWQSAMAYKALEECARDAKAILGRLRNTKHGEWQALRKHILQKYRPIYEQFKETDDEGFTMSGRHPFDIWKPTKGPTGPEASTSQEVITRLMKKAAGDVHSLTHDERCALIFFWVEEIRFDQVAQLSGTVSEASDEQARLTRIHDEADRRVLEGADVIGVTTSGLAKRISVLQHIRCKVMICEEAGEVMEPHMLSALLPTVEHCIQIGDHEQLRPSINNFKELSLESKQGALHSLDRTQFERLSVGERGRPLMPVAQLEVQRLKAGTRNYLSSTDRPFVYDWTTGRGRKSKSNPWEVGMVHSLVRHIVRQGVYQSSDIAVLTPYTGQLQKIRIAMRNDFEIVLSDRDKDALEKDGFSAEATPSKMEAPLKQQPHRRRPLEKKKLSDLLRVATVDNFQGEEAKIIIVSLVRSNNEERVGFLKTSNRINVLLSRAQHGMYLIGNTETYASVSMWRKVIDMIRASDSVGESLGLCCPKHPEKIIEVQQPDDFIQLSPEGGCQEACTERLIDCGHQCQARCHSTAMHNVFRCEKPCQRRHHHCDHPCQKATCGEDCGKCMIKINNVQLPCGHMKDDVLCYKTLDIASIKCEVDVPRQVPGCQHDVKVKCFLEVNKEGFMSVARCGCPSICAEDCPVDYCQECGMQQDNVPDLIMGTQYSDINLDETPIVVLGCGHFFTVETLDGVVGLSEVYQTDAKSGLFVALTENSQLVTALPQCPTCRCPIRQFATQRYNRLINRAVIDQMSKRFIVSGQQELQMLENKLRALESKFENTRKVLLASTIIPSEAKAAELCGKDFNKKITNRYKYAIDVTNDIKSLQHRMAAQHQPVQKLRQAIVHAITRNPSLDEALAALKIERSATSAKRECDVRITLGARLLEIKARCLVLEDKFDIERAVKLKAPTSAMYLSSHGGSPFKQSGGFLNDCMKLIDDCVNESLPKLAVETTLYYARIVQALPRSGDSKDNKREKMMGYRSTAKDLLKKAERLCEHSFRNRNVLLEAIMSAEKLLDDERYEEVTKEEIQAIKKAMVSGRGGIATHSGHWYNCVNGHPFAVGECGMPMQLARCPECGEPVGGQNHVPVGGVSRAENMEQ</sequence>
<dbReference type="PANTHER" id="PTHR10887:SF445">
    <property type="entry name" value="NFX1-TYPE ZINC FINGER-CONTAINING PROTEIN 1"/>
    <property type="match status" value="1"/>
</dbReference>
<keyword evidence="14" id="KW-1185">Reference proteome</keyword>
<dbReference type="GO" id="GO:0005737">
    <property type="term" value="C:cytoplasm"/>
    <property type="evidence" value="ECO:0007669"/>
    <property type="project" value="UniProtKB-SubCell"/>
</dbReference>
<evidence type="ECO:0000256" key="10">
    <source>
        <dbReference type="SAM" id="MobiDB-lite"/>
    </source>
</evidence>
<keyword evidence="6 8" id="KW-0862">Zinc</keyword>
<dbReference type="GO" id="GO:0004386">
    <property type="term" value="F:helicase activity"/>
    <property type="evidence" value="ECO:0007669"/>
    <property type="project" value="InterPro"/>
</dbReference>
<feature type="compositionally biased region" description="Low complexity" evidence="10">
    <location>
        <begin position="55"/>
        <end position="66"/>
    </location>
</feature>
<feature type="region of interest" description="Disordered" evidence="10">
    <location>
        <begin position="1099"/>
        <end position="1120"/>
    </location>
</feature>
<feature type="region of interest" description="Disordered" evidence="10">
    <location>
        <begin position="47"/>
        <end position="80"/>
    </location>
</feature>
<keyword evidence="5" id="KW-0067">ATP-binding</keyword>
<dbReference type="EMBL" id="JAPEUY010000012">
    <property type="protein sequence ID" value="KAJ4367471.1"/>
    <property type="molecule type" value="Genomic_DNA"/>
</dbReference>
<dbReference type="Gene3D" id="3.40.50.300">
    <property type="entry name" value="P-loop containing nucleotide triphosphate hydrolases"/>
    <property type="match status" value="2"/>
</dbReference>
<dbReference type="Pfam" id="PF13087">
    <property type="entry name" value="AAA_12"/>
    <property type="match status" value="1"/>
</dbReference>
<dbReference type="CDD" id="cd17936">
    <property type="entry name" value="EEXXEc_NFX1"/>
    <property type="match status" value="1"/>
</dbReference>
<feature type="coiled-coil region" evidence="9">
    <location>
        <begin position="1489"/>
        <end position="1516"/>
    </location>
</feature>
<keyword evidence="2" id="KW-0963">Cytoplasm</keyword>